<proteinExistence type="predicted"/>
<keyword evidence="2" id="KW-0812">Transmembrane</keyword>
<dbReference type="EMBL" id="JACCFO010000001">
    <property type="protein sequence ID" value="NYI97721.1"/>
    <property type="molecule type" value="Genomic_DNA"/>
</dbReference>
<protein>
    <recommendedName>
        <fullName evidence="5">Tryptophan-associated transmembrane protein</fullName>
    </recommendedName>
</protein>
<evidence type="ECO:0000256" key="2">
    <source>
        <dbReference type="SAM" id="Phobius"/>
    </source>
</evidence>
<evidence type="ECO:0008006" key="5">
    <source>
        <dbReference type="Google" id="ProtNLM"/>
    </source>
</evidence>
<feature type="transmembrane region" description="Helical" evidence="2">
    <location>
        <begin position="75"/>
        <end position="94"/>
    </location>
</feature>
<evidence type="ECO:0000313" key="3">
    <source>
        <dbReference type="EMBL" id="NYI97721.1"/>
    </source>
</evidence>
<evidence type="ECO:0000256" key="1">
    <source>
        <dbReference type="SAM" id="MobiDB-lite"/>
    </source>
</evidence>
<dbReference type="RefSeq" id="WP_179769018.1">
    <property type="nucleotide sequence ID" value="NZ_JACCFO010000001.1"/>
</dbReference>
<feature type="transmembrane region" description="Helical" evidence="2">
    <location>
        <begin position="50"/>
        <end position="68"/>
    </location>
</feature>
<evidence type="ECO:0000313" key="4">
    <source>
        <dbReference type="Proteomes" id="UP000575985"/>
    </source>
</evidence>
<feature type="transmembrane region" description="Helical" evidence="2">
    <location>
        <begin position="114"/>
        <end position="134"/>
    </location>
</feature>
<dbReference type="Proteomes" id="UP000575985">
    <property type="component" value="Unassembled WGS sequence"/>
</dbReference>
<keyword evidence="2" id="KW-0472">Membrane</keyword>
<accession>A0A853BT89</accession>
<feature type="region of interest" description="Disordered" evidence="1">
    <location>
        <begin position="140"/>
        <end position="257"/>
    </location>
</feature>
<reference evidence="3 4" key="1">
    <citation type="submission" date="2020-07" db="EMBL/GenBank/DDBJ databases">
        <title>Sequencing the genomes of 1000 actinobacteria strains.</title>
        <authorList>
            <person name="Klenk H.-P."/>
        </authorList>
    </citation>
    <scope>NUCLEOTIDE SEQUENCE [LARGE SCALE GENOMIC DNA]</scope>
    <source>
        <strain evidence="3 4">DSM 45927</strain>
    </source>
</reference>
<keyword evidence="4" id="KW-1185">Reference proteome</keyword>
<dbReference type="AlphaFoldDB" id="A0A853BT89"/>
<organism evidence="3 4">
    <name type="scientific">Streptomonospora nanhaiensis</name>
    <dbReference type="NCBI Taxonomy" id="1323731"/>
    <lineage>
        <taxon>Bacteria</taxon>
        <taxon>Bacillati</taxon>
        <taxon>Actinomycetota</taxon>
        <taxon>Actinomycetes</taxon>
        <taxon>Streptosporangiales</taxon>
        <taxon>Nocardiopsidaceae</taxon>
        <taxon>Streptomonospora</taxon>
    </lineage>
</organism>
<name>A0A853BT89_9ACTN</name>
<gene>
    <name evidence="3" type="ORF">HNR12_003998</name>
</gene>
<sequence length="257" mass="26073">MSNALRHVLGLLLGILLAPVLAFGLAWAPLWPAEAGLDPGLADIPGAPEWAVPVGALVVLGLLLGLLAGSRVSPLAALVAGLALAALGVLRTAAPPEALPRAGDLLTPDSPDVWFAWGPALLLVGSALVFSALWPSRWRGRRRPAETGGPPGDDDAYTAGYRDYPDYPGPDDGPGHGRHHRRDGAPAPGPTGTPPQGTPTAGWDVDGMPPRHHTSGPGAAQAGWTDPPRAAPPGGGPTDAAPGRPPGWEDSGPGVSR</sequence>
<feature type="compositionally biased region" description="Pro residues" evidence="1">
    <location>
        <begin position="187"/>
        <end position="197"/>
    </location>
</feature>
<comment type="caution">
    <text evidence="3">The sequence shown here is derived from an EMBL/GenBank/DDBJ whole genome shotgun (WGS) entry which is preliminary data.</text>
</comment>
<keyword evidence="2" id="KW-1133">Transmembrane helix</keyword>